<accession>A0ABS8ZR82</accession>
<keyword evidence="1" id="KW-0732">Signal</keyword>
<dbReference type="InterPro" id="IPR005297">
    <property type="entry name" value="Lipoprotein_repeat"/>
</dbReference>
<dbReference type="Pfam" id="PF03640">
    <property type="entry name" value="Lipoprotein_15"/>
    <property type="match status" value="2"/>
</dbReference>
<reference evidence="2 3" key="1">
    <citation type="submission" date="2021-12" db="EMBL/GenBank/DDBJ databases">
        <title>Genome sequence of Kibdelosporangium philippinense ATCC 49844.</title>
        <authorList>
            <person name="Fedorov E.A."/>
            <person name="Omeragic M."/>
            <person name="Shalygina K.F."/>
            <person name="Maclea K.S."/>
        </authorList>
    </citation>
    <scope>NUCLEOTIDE SEQUENCE [LARGE SCALE GENOMIC DNA]</scope>
    <source>
        <strain evidence="2 3">ATCC 49844</strain>
    </source>
</reference>
<dbReference type="PROSITE" id="PS51257">
    <property type="entry name" value="PROKAR_LIPOPROTEIN"/>
    <property type="match status" value="1"/>
</dbReference>
<feature type="chain" id="PRO_5045051063" description="Lipoprotein with Yx(FWY)xxD motif" evidence="1">
    <location>
        <begin position="22"/>
        <end position="156"/>
    </location>
</feature>
<evidence type="ECO:0000313" key="2">
    <source>
        <dbReference type="EMBL" id="MCE7009445.1"/>
    </source>
</evidence>
<dbReference type="Proteomes" id="UP001521150">
    <property type="component" value="Unassembled WGS sequence"/>
</dbReference>
<evidence type="ECO:0000256" key="1">
    <source>
        <dbReference type="SAM" id="SignalP"/>
    </source>
</evidence>
<feature type="signal peptide" evidence="1">
    <location>
        <begin position="1"/>
        <end position="21"/>
    </location>
</feature>
<evidence type="ECO:0008006" key="4">
    <source>
        <dbReference type="Google" id="ProtNLM"/>
    </source>
</evidence>
<sequence length="156" mass="16431">MRVRMGLLVVPVLLLGLAACNTDDVEGQPAGQANSSQEAAAPASVKVAQSDLGPILVDQSGRALYGFTKDENQANACDTDDCIGSWPPLTNSSTVDAGEGLDAKLLKKDGDEQAVYGKWKLYYYVGDVVPGDLNGQALDDEWFLVAPDGSLVKKTA</sequence>
<dbReference type="PANTHER" id="PTHR39335">
    <property type="entry name" value="BLL4220 PROTEIN"/>
    <property type="match status" value="1"/>
</dbReference>
<dbReference type="RefSeq" id="WP_233730855.1">
    <property type="nucleotide sequence ID" value="NZ_JAJVCN010000003.1"/>
</dbReference>
<keyword evidence="3" id="KW-1185">Reference proteome</keyword>
<evidence type="ECO:0000313" key="3">
    <source>
        <dbReference type="Proteomes" id="UP001521150"/>
    </source>
</evidence>
<name>A0ABS8ZR82_9PSEU</name>
<organism evidence="2 3">
    <name type="scientific">Kibdelosporangium philippinense</name>
    <dbReference type="NCBI Taxonomy" id="211113"/>
    <lineage>
        <taxon>Bacteria</taxon>
        <taxon>Bacillati</taxon>
        <taxon>Actinomycetota</taxon>
        <taxon>Actinomycetes</taxon>
        <taxon>Pseudonocardiales</taxon>
        <taxon>Pseudonocardiaceae</taxon>
        <taxon>Kibdelosporangium</taxon>
    </lineage>
</organism>
<protein>
    <recommendedName>
        <fullName evidence="4">Lipoprotein with Yx(FWY)xxD motif</fullName>
    </recommendedName>
</protein>
<proteinExistence type="predicted"/>
<gene>
    <name evidence="2" type="ORF">LWC34_42520</name>
</gene>
<comment type="caution">
    <text evidence="2">The sequence shown here is derived from an EMBL/GenBank/DDBJ whole genome shotgun (WGS) entry which is preliminary data.</text>
</comment>
<dbReference type="EMBL" id="JAJVCN010000003">
    <property type="protein sequence ID" value="MCE7009445.1"/>
    <property type="molecule type" value="Genomic_DNA"/>
</dbReference>
<dbReference type="PANTHER" id="PTHR39335:SF1">
    <property type="entry name" value="BLL4220 PROTEIN"/>
    <property type="match status" value="1"/>
</dbReference>